<protein>
    <submittedName>
        <fullName evidence="1">Uncharacterized protein</fullName>
    </submittedName>
</protein>
<proteinExistence type="predicted"/>
<reference evidence="1" key="1">
    <citation type="journal article" date="2021" name="Proc. Natl. Acad. Sci. U.S.A.">
        <title>A Catalog of Tens of Thousands of Viruses from Human Metagenomes Reveals Hidden Associations with Chronic Diseases.</title>
        <authorList>
            <person name="Tisza M.J."/>
            <person name="Buck C.B."/>
        </authorList>
    </citation>
    <scope>NUCLEOTIDE SEQUENCE</scope>
    <source>
        <strain evidence="1">CtZHD14</strain>
    </source>
</reference>
<organism evidence="1">
    <name type="scientific">Siphoviridae sp. ctZHD14</name>
    <dbReference type="NCBI Taxonomy" id="2827891"/>
    <lineage>
        <taxon>Viruses</taxon>
        <taxon>Duplodnaviria</taxon>
        <taxon>Heunggongvirae</taxon>
        <taxon>Uroviricota</taxon>
        <taxon>Caudoviricetes</taxon>
    </lineage>
</organism>
<evidence type="ECO:0000313" key="1">
    <source>
        <dbReference type="EMBL" id="DAF55250.1"/>
    </source>
</evidence>
<name>A0A8S5SXH9_9CAUD</name>
<accession>A0A8S5SXH9</accession>
<sequence length="64" mass="7245">MYPKLFIYSTDQLQARYAVCSPVHGNQVAQWIGDSEQEAKAILAAMSDPNAAIYELEYYCPEEL</sequence>
<dbReference type="EMBL" id="BK032687">
    <property type="protein sequence ID" value="DAF55250.1"/>
    <property type="molecule type" value="Genomic_DNA"/>
</dbReference>